<evidence type="ECO:0000313" key="1">
    <source>
        <dbReference type="EMBL" id="ANI91080.1"/>
    </source>
</evidence>
<evidence type="ECO:0000313" key="2">
    <source>
        <dbReference type="Proteomes" id="UP000186104"/>
    </source>
</evidence>
<protein>
    <recommendedName>
        <fullName evidence="3">Lipoprotein</fullName>
    </recommendedName>
</protein>
<organism evidence="1 2">
    <name type="scientific">Dietzia timorensis</name>
    <dbReference type="NCBI Taxonomy" id="499555"/>
    <lineage>
        <taxon>Bacteria</taxon>
        <taxon>Bacillati</taxon>
        <taxon>Actinomycetota</taxon>
        <taxon>Actinomycetes</taxon>
        <taxon>Mycobacteriales</taxon>
        <taxon>Dietziaceae</taxon>
        <taxon>Dietzia</taxon>
    </lineage>
</organism>
<keyword evidence="2" id="KW-1185">Reference proteome</keyword>
<dbReference type="STRING" id="499555.BJL86_0269"/>
<gene>
    <name evidence="1" type="ORF">BJL86_0269</name>
</gene>
<dbReference type="KEGG" id="dtm:BJL86_0269"/>
<dbReference type="AlphaFoldDB" id="A0A173LKF4"/>
<dbReference type="Proteomes" id="UP000186104">
    <property type="component" value="Chromosome"/>
</dbReference>
<sequence length="133" mass="13847">MTNSPASRPARSTVLLFLGCLSVTGVLVSACGTEFSGDNAYRAESFRFDGPELRVNSDFSKVDVREGGAGEVTVAEDRTVIGTGADSPQWTLMGNVLDLGKPCGGKSVTVGLCEITYTVTVPAGTHVDVQTSD</sequence>
<dbReference type="OrthoDB" id="5183822at2"/>
<proteinExistence type="predicted"/>
<dbReference type="RefSeq" id="WP_067476134.1">
    <property type="nucleotide sequence ID" value="NZ_CP015961.1"/>
</dbReference>
<dbReference type="EMBL" id="CP015961">
    <property type="protein sequence ID" value="ANI91080.1"/>
    <property type="molecule type" value="Genomic_DNA"/>
</dbReference>
<reference evidence="1 2" key="1">
    <citation type="submission" date="2016-06" db="EMBL/GenBank/DDBJ databases">
        <title>Complete genome sequence of a saline-alkali tolerant type strain Dietzia timorensis ID05-A0528T.</title>
        <authorList>
            <person name="Wu X."/>
        </authorList>
    </citation>
    <scope>NUCLEOTIDE SEQUENCE [LARGE SCALE GENOMIC DNA]</scope>
    <source>
        <strain evidence="1 2">ID05-A0528</strain>
    </source>
</reference>
<evidence type="ECO:0008006" key="3">
    <source>
        <dbReference type="Google" id="ProtNLM"/>
    </source>
</evidence>
<accession>A0A173LKF4</accession>
<name>A0A173LKF4_9ACTN</name>